<protein>
    <recommendedName>
        <fullName evidence="4">Wadjet protein JetD C-terminal domain-containing protein</fullName>
    </recommendedName>
</protein>
<dbReference type="Proteomes" id="UP000663791">
    <property type="component" value="Unassembled WGS sequence"/>
</dbReference>
<keyword evidence="3" id="KW-1185">Reference proteome</keyword>
<organism evidence="2 3">
    <name type="scientific">Nocardioides faecalis</name>
    <dbReference type="NCBI Taxonomy" id="2803858"/>
    <lineage>
        <taxon>Bacteria</taxon>
        <taxon>Bacillati</taxon>
        <taxon>Actinomycetota</taxon>
        <taxon>Actinomycetes</taxon>
        <taxon>Propionibacteriales</taxon>
        <taxon>Nocardioidaceae</taxon>
        <taxon>Nocardioides</taxon>
    </lineage>
</organism>
<evidence type="ECO:0008006" key="4">
    <source>
        <dbReference type="Google" id="ProtNLM"/>
    </source>
</evidence>
<dbReference type="AlphaFoldDB" id="A0A939BXD6"/>
<feature type="region of interest" description="Disordered" evidence="1">
    <location>
        <begin position="1"/>
        <end position="22"/>
    </location>
</feature>
<evidence type="ECO:0000256" key="1">
    <source>
        <dbReference type="SAM" id="MobiDB-lite"/>
    </source>
</evidence>
<accession>A0A939BXD6</accession>
<gene>
    <name evidence="2" type="ORF">JK386_04935</name>
</gene>
<reference evidence="2" key="1">
    <citation type="submission" date="2021-01" db="EMBL/GenBank/DDBJ databases">
        <title>Novel species in genus Nocardioides.</title>
        <authorList>
            <person name="Zhang G."/>
        </authorList>
    </citation>
    <scope>NUCLEOTIDE SEQUENCE</scope>
    <source>
        <strain evidence="2">Zg-536</strain>
    </source>
</reference>
<evidence type="ECO:0000313" key="2">
    <source>
        <dbReference type="EMBL" id="MBM9459238.1"/>
    </source>
</evidence>
<comment type="caution">
    <text evidence="2">The sequence shown here is derived from an EMBL/GenBank/DDBJ whole genome shotgun (WGS) entry which is preliminary data.</text>
</comment>
<evidence type="ECO:0000313" key="3">
    <source>
        <dbReference type="Proteomes" id="UP000663791"/>
    </source>
</evidence>
<proteinExistence type="predicted"/>
<sequence>MTSFGDNRDTPPAPSSRSELGGGSLVERLADALAVAINAHKVRRVPLQVLRAAHARHDPTGSSDSSARADLANAIEVLTGRGTVTVPRSALRWERHLDPPLPFWVERPSVQRTTRTRGTARVWRPELAVAGAMAATDSEFEVLERLEPFLREGGAVRPVVPHRERSVELFGNEKRLDSLLRTRLFTSGALTLDLLRCYVAPLPLTAQHTGPPGPVVDLLIVENHATYASVLTVARERVRGGRPAVAVGYGTGNQLPAAIGGATQLDPPPDRLWYFGDLDAGGLKTASAAAVAATAAGLPPLRPSLPLYRALLSAGVRQPGQTSVPSDVAQTMARWLEDAQVCKQAADLLASGHRLAQESVGYETLRETVSWW</sequence>
<name>A0A939BXD6_9ACTN</name>
<dbReference type="EMBL" id="JAERTX010000004">
    <property type="protein sequence ID" value="MBM9459238.1"/>
    <property type="molecule type" value="Genomic_DNA"/>
</dbReference>
<dbReference type="RefSeq" id="WP_205290554.1">
    <property type="nucleotide sequence ID" value="NZ_CP074406.1"/>
</dbReference>